<organism evidence="4 5">
    <name type="scientific">Coniosporium apollinis</name>
    <dbReference type="NCBI Taxonomy" id="61459"/>
    <lineage>
        <taxon>Eukaryota</taxon>
        <taxon>Fungi</taxon>
        <taxon>Dikarya</taxon>
        <taxon>Ascomycota</taxon>
        <taxon>Pezizomycotina</taxon>
        <taxon>Dothideomycetes</taxon>
        <taxon>Dothideomycetes incertae sedis</taxon>
        <taxon>Coniosporium</taxon>
    </lineage>
</organism>
<accession>A0ABQ9NHV1</accession>
<feature type="transmembrane region" description="Helical" evidence="2">
    <location>
        <begin position="318"/>
        <end position="337"/>
    </location>
</feature>
<keyword evidence="2" id="KW-0472">Membrane</keyword>
<feature type="signal peptide" evidence="3">
    <location>
        <begin position="1"/>
        <end position="24"/>
    </location>
</feature>
<name>A0ABQ9NHV1_9PEZI</name>
<feature type="region of interest" description="Disordered" evidence="1">
    <location>
        <begin position="283"/>
        <end position="318"/>
    </location>
</feature>
<proteinExistence type="predicted"/>
<keyword evidence="2" id="KW-0812">Transmembrane</keyword>
<comment type="caution">
    <text evidence="4">The sequence shown here is derived from an EMBL/GenBank/DDBJ whole genome shotgun (WGS) entry which is preliminary data.</text>
</comment>
<keyword evidence="3" id="KW-0732">Signal</keyword>
<reference evidence="4" key="1">
    <citation type="submission" date="2022-10" db="EMBL/GenBank/DDBJ databases">
        <title>Culturing micro-colonial fungi from biological soil crusts in the Mojave desert and describing Neophaeococcomyces mojavensis, and introducing the new genera and species Taxawa tesnikishii.</title>
        <authorList>
            <person name="Kurbessoian T."/>
            <person name="Stajich J.E."/>
        </authorList>
    </citation>
    <scope>NUCLEOTIDE SEQUENCE</scope>
    <source>
        <strain evidence="4">TK_1</strain>
    </source>
</reference>
<gene>
    <name evidence="4" type="ORF">H2201_007817</name>
</gene>
<protein>
    <recommendedName>
        <fullName evidence="6">Mid2 domain-containing protein</fullName>
    </recommendedName>
</protein>
<sequence length="368" mass="38157">MRFLLAHSTLLYTTLLIASRTAFAKPYPRNADTEDVLHLQNSTLVARQNCPTPCGYNGHLCCGAGQYCYTDAANQAQCGNNAVTAAGGYWQYYTSTFVQTGLITRTEVYSTYIVGGVVAAAPTTTAPAQAPACKYYLNETPCGTICCAGGQYCLREGQCAASGAGSSGGGVFITPVYSAPVRPTSSTLIVVTATVSPTTTVPFETPVATGANVTISTTSAQASTSLSGGAIAGIVIGVIAGIILLTLLCLALCARSALGALGGLFGGGKKGGRREEEVYIEEHHHHAGGASAAGGRRWYGDRPGRVERPPPKKKNSGFGNLGAIAAGLGGLAVALGLKRRYDRRHDEKSSVGTYSEYTYSSDYTSSSE</sequence>
<evidence type="ECO:0000313" key="5">
    <source>
        <dbReference type="Proteomes" id="UP001172684"/>
    </source>
</evidence>
<feature type="region of interest" description="Disordered" evidence="1">
    <location>
        <begin position="343"/>
        <end position="368"/>
    </location>
</feature>
<evidence type="ECO:0008006" key="6">
    <source>
        <dbReference type="Google" id="ProtNLM"/>
    </source>
</evidence>
<evidence type="ECO:0000256" key="2">
    <source>
        <dbReference type="SAM" id="Phobius"/>
    </source>
</evidence>
<evidence type="ECO:0000256" key="3">
    <source>
        <dbReference type="SAM" id="SignalP"/>
    </source>
</evidence>
<keyword evidence="2" id="KW-1133">Transmembrane helix</keyword>
<dbReference type="EMBL" id="JAPDRL010000088">
    <property type="protein sequence ID" value="KAJ9658377.1"/>
    <property type="molecule type" value="Genomic_DNA"/>
</dbReference>
<feature type="transmembrane region" description="Helical" evidence="2">
    <location>
        <begin position="230"/>
        <end position="254"/>
    </location>
</feature>
<dbReference type="Proteomes" id="UP001172684">
    <property type="component" value="Unassembled WGS sequence"/>
</dbReference>
<evidence type="ECO:0000313" key="4">
    <source>
        <dbReference type="EMBL" id="KAJ9658377.1"/>
    </source>
</evidence>
<feature type="compositionally biased region" description="Basic and acidic residues" evidence="1">
    <location>
        <begin position="298"/>
        <end position="310"/>
    </location>
</feature>
<keyword evidence="5" id="KW-1185">Reference proteome</keyword>
<evidence type="ECO:0000256" key="1">
    <source>
        <dbReference type="SAM" id="MobiDB-lite"/>
    </source>
</evidence>
<feature type="chain" id="PRO_5047088413" description="Mid2 domain-containing protein" evidence="3">
    <location>
        <begin position="25"/>
        <end position="368"/>
    </location>
</feature>
<feature type="compositionally biased region" description="Low complexity" evidence="1">
    <location>
        <begin position="353"/>
        <end position="368"/>
    </location>
</feature>